<dbReference type="RefSeq" id="WP_269879687.1">
    <property type="nucleotide sequence ID" value="NZ_JAQAGZ010000001.1"/>
</dbReference>
<reference evidence="2 3" key="1">
    <citation type="submission" date="2022-12" db="EMBL/GenBank/DDBJ databases">
        <title>Draft genome sequence of Paenibacillus sp. dW9.</title>
        <authorList>
            <person name="Choi E.-W."/>
            <person name="Kim D.-U."/>
        </authorList>
    </citation>
    <scope>NUCLEOTIDE SEQUENCE [LARGE SCALE GENOMIC DNA]</scope>
    <source>
        <strain evidence="3">dW9</strain>
    </source>
</reference>
<evidence type="ECO:0000256" key="1">
    <source>
        <dbReference type="SAM" id="SignalP"/>
    </source>
</evidence>
<evidence type="ECO:0000313" key="3">
    <source>
        <dbReference type="Proteomes" id="UP001527882"/>
    </source>
</evidence>
<dbReference type="Proteomes" id="UP001527882">
    <property type="component" value="Unassembled WGS sequence"/>
</dbReference>
<evidence type="ECO:0000313" key="2">
    <source>
        <dbReference type="EMBL" id="MCZ8511329.1"/>
    </source>
</evidence>
<name>A0ABT4Q384_9BACL</name>
<accession>A0ABT4Q384</accession>
<comment type="caution">
    <text evidence="2">The sequence shown here is derived from an EMBL/GenBank/DDBJ whole genome shotgun (WGS) entry which is preliminary data.</text>
</comment>
<keyword evidence="1" id="KW-0732">Signal</keyword>
<feature type="signal peptide" evidence="1">
    <location>
        <begin position="1"/>
        <end position="23"/>
    </location>
</feature>
<organism evidence="2 3">
    <name type="scientific">Paenibacillus gyeongsangnamensis</name>
    <dbReference type="NCBI Taxonomy" id="3388067"/>
    <lineage>
        <taxon>Bacteria</taxon>
        <taxon>Bacillati</taxon>
        <taxon>Bacillota</taxon>
        <taxon>Bacilli</taxon>
        <taxon>Bacillales</taxon>
        <taxon>Paenibacillaceae</taxon>
        <taxon>Paenibacillus</taxon>
    </lineage>
</organism>
<proteinExistence type="predicted"/>
<keyword evidence="3" id="KW-1185">Reference proteome</keyword>
<gene>
    <name evidence="2" type="ORF">O9H85_02525</name>
</gene>
<sequence length="483" mass="54483">MKIWGLVLVCLLLLGTASKDALAEPELTSVTYTSPEGIQFISYGSMWSVDRLEELYRVLLKCEHGEELASLKRVLLLPEKSKGANGPRVGNYNEKEKTIRLYESDTLPLEKTLIHEYGHHFTYYWLKRQEGIFPDQLKETNVWSKLRGLGGYPVRWAGSTLPDVHKWDPGEIMAEDYVMLFGIGAARPPQNPLDVIHLVRHENEYIPPVTTLPAVREYWEKAAGLPHKTLLQEPSVQELQFTEQEGSDKLLVRFRSSDKEGIRGPIQYGLQLVAFSGDGSIPKVSKSTAVAEGKEAVECLLDWPDPLSAQTNAYFHLTVWAYDGTARLLAQTPMYMNWYEVDNASNQLRDVPPPWEKQGLLFMLQKEGMVRWPLIHLFINGKQQGAGTGFKEKDGTLYVPVDLIKDPGDSSPKETVIRLNSHTIRLTKGTEDEAEVDGKKVRLRRKLEKAGENVTLAAADLGELTGMSWVWNKDLSSLDLKPQ</sequence>
<dbReference type="EMBL" id="JAQAGZ010000001">
    <property type="protein sequence ID" value="MCZ8511329.1"/>
    <property type="molecule type" value="Genomic_DNA"/>
</dbReference>
<protein>
    <submittedName>
        <fullName evidence="2">Uncharacterized protein</fullName>
    </submittedName>
</protein>
<feature type="chain" id="PRO_5046075527" evidence="1">
    <location>
        <begin position="24"/>
        <end position="483"/>
    </location>
</feature>